<sequence length="67" mass="7588">MYSCANYPRGCRGRVNIQGGKCADCVQLKLRRPSSTSPFAQPRDYRRALPSEILNDSPYRAIARELL</sequence>
<dbReference type="AlphaFoldDB" id="A0A0L1JBH3"/>
<dbReference type="EMBL" id="JNOM01000038">
    <property type="protein sequence ID" value="KNG89104.1"/>
    <property type="molecule type" value="Genomic_DNA"/>
</dbReference>
<keyword evidence="2" id="KW-1185">Reference proteome</keyword>
<protein>
    <submittedName>
        <fullName evidence="1">Uncharacterized protein</fullName>
    </submittedName>
</protein>
<accession>A0A0L1JBH3</accession>
<organism evidence="1 2">
    <name type="scientific">Aspergillus nomiae NRRL (strain ATCC 15546 / NRRL 13137 / CBS 260.88 / M93)</name>
    <dbReference type="NCBI Taxonomy" id="1509407"/>
    <lineage>
        <taxon>Eukaryota</taxon>
        <taxon>Fungi</taxon>
        <taxon>Dikarya</taxon>
        <taxon>Ascomycota</taxon>
        <taxon>Pezizomycotina</taxon>
        <taxon>Eurotiomycetes</taxon>
        <taxon>Eurotiomycetidae</taxon>
        <taxon>Eurotiales</taxon>
        <taxon>Aspergillaceae</taxon>
        <taxon>Aspergillus</taxon>
        <taxon>Aspergillus subgen. Circumdati</taxon>
    </lineage>
</organism>
<name>A0A0L1JBH3_ASPN3</name>
<dbReference type="GeneID" id="26805267"/>
<comment type="caution">
    <text evidence="1">The sequence shown here is derived from an EMBL/GenBank/DDBJ whole genome shotgun (WGS) entry which is preliminary data.</text>
</comment>
<dbReference type="OrthoDB" id="3911301at2759"/>
<gene>
    <name evidence="1" type="ORF">ANOM_003463</name>
</gene>
<proteinExistence type="predicted"/>
<evidence type="ECO:0000313" key="2">
    <source>
        <dbReference type="Proteomes" id="UP000037505"/>
    </source>
</evidence>
<dbReference type="RefSeq" id="XP_015410027.1">
    <property type="nucleotide sequence ID" value="XM_015548720.1"/>
</dbReference>
<dbReference type="Proteomes" id="UP000037505">
    <property type="component" value="Unassembled WGS sequence"/>
</dbReference>
<evidence type="ECO:0000313" key="1">
    <source>
        <dbReference type="EMBL" id="KNG89104.1"/>
    </source>
</evidence>
<reference evidence="1 2" key="1">
    <citation type="submission" date="2014-06" db="EMBL/GenBank/DDBJ databases">
        <title>The Genome of the Aflatoxigenic Filamentous Fungus Aspergillus nomius.</title>
        <authorList>
            <person name="Moore M.G."/>
            <person name="Shannon B.M."/>
            <person name="Brian M.M."/>
        </authorList>
    </citation>
    <scope>NUCLEOTIDE SEQUENCE [LARGE SCALE GENOMIC DNA]</scope>
    <source>
        <strain evidence="1 2">NRRL 13137</strain>
    </source>
</reference>